<evidence type="ECO:0000313" key="6">
    <source>
        <dbReference type="EMBL" id="KAG9326282.1"/>
    </source>
</evidence>
<feature type="region of interest" description="Disordered" evidence="4">
    <location>
        <begin position="53"/>
        <end position="88"/>
    </location>
</feature>
<dbReference type="GO" id="GO:0070628">
    <property type="term" value="F:proteasome binding"/>
    <property type="evidence" value="ECO:0007669"/>
    <property type="project" value="TreeGrafter"/>
</dbReference>
<comment type="caution">
    <text evidence="6">The sequence shown here is derived from an EMBL/GenBank/DDBJ whole genome shotgun (WGS) entry which is preliminary data.</text>
</comment>
<organism evidence="6 7">
    <name type="scientific">Mortierella alpina</name>
    <name type="common">Oleaginous fungus</name>
    <name type="synonym">Mortierella renispora</name>
    <dbReference type="NCBI Taxonomy" id="64518"/>
    <lineage>
        <taxon>Eukaryota</taxon>
        <taxon>Fungi</taxon>
        <taxon>Fungi incertae sedis</taxon>
        <taxon>Mucoromycota</taxon>
        <taxon>Mortierellomycotina</taxon>
        <taxon>Mortierellomycetes</taxon>
        <taxon>Mortierellales</taxon>
        <taxon>Mortierellaceae</taxon>
        <taxon>Mortierella</taxon>
    </lineage>
</organism>
<sequence length="327" mass="36860">MLHTNAKLHSLFLLSLSLSHTHFLLHTLSSSFSSSSCRAMLNTLVTELTASLKRKPSEDNDSPMPSSGPPSPSDSNSDHSEHAKVKRVRTTAEWMAKKKTVNKLIAPLTPSQLVNLISTLVEGHPQLLEEITHLVPRPTVAAVQPMLVSLEAKLQEAFPYTKWGPGRDDYSFNRVKPALEELVETLVDYTSHFTSPPEFPTTSFSFLHIATEFCHRLPNWDTAANNEHKTNLYKTLAEYWIKAIQDASSKLEEGKMYGQLTVQEWAKNLEQHNIASQGMFSSAIEEFKVKLGWIIGIQRPMSNYLNNQESERNHVKSQRKDGFSGFK</sequence>
<evidence type="ECO:0000256" key="1">
    <source>
        <dbReference type="ARBA" id="ARBA00006199"/>
    </source>
</evidence>
<evidence type="ECO:0000256" key="4">
    <source>
        <dbReference type="SAM" id="MobiDB-lite"/>
    </source>
</evidence>
<dbReference type="AlphaFoldDB" id="A0A9P8A8G8"/>
<dbReference type="Proteomes" id="UP000717515">
    <property type="component" value="Unassembled WGS sequence"/>
</dbReference>
<dbReference type="Gene3D" id="1.20.58.1590">
    <property type="entry name" value="Tethering factor for nuclear proteasome Cut8/Sts1"/>
    <property type="match status" value="1"/>
</dbReference>
<keyword evidence="5" id="KW-0732">Signal</keyword>
<dbReference type="InterPro" id="IPR013868">
    <property type="entry name" value="Cut8/Sts1_fam"/>
</dbReference>
<feature type="compositionally biased region" description="Basic and acidic residues" evidence="4">
    <location>
        <begin position="309"/>
        <end position="327"/>
    </location>
</feature>
<comment type="subunit">
    <text evidence="3">Binds the proteasome.</text>
</comment>
<gene>
    <name evidence="6" type="ORF">KVV02_000997</name>
</gene>
<dbReference type="GO" id="GO:0031965">
    <property type="term" value="C:nuclear membrane"/>
    <property type="evidence" value="ECO:0007669"/>
    <property type="project" value="TreeGrafter"/>
</dbReference>
<comment type="function">
    <text evidence="3">Involved in ubiquitin-mediated protein degradation. Regulatory factor in the ubiquitin/proteasome pathway that controls the turnover of proteasome substrates. Targets proteasomes to the nucleus and facilitates the degradation of nuclear proteins.</text>
</comment>
<evidence type="ECO:0000256" key="2">
    <source>
        <dbReference type="ARBA" id="ARBA00023242"/>
    </source>
</evidence>
<feature type="chain" id="PRO_5040271674" description="Tethering factor for nuclear proteasome STS1" evidence="5">
    <location>
        <begin position="22"/>
        <end position="327"/>
    </location>
</feature>
<comment type="subcellular location">
    <subcellularLocation>
        <location evidence="3">Cytoplasm</location>
    </subcellularLocation>
    <subcellularLocation>
        <location evidence="3">Nucleus</location>
    </subcellularLocation>
</comment>
<dbReference type="PANTHER" id="PTHR28032">
    <property type="entry name" value="FI02826P"/>
    <property type="match status" value="1"/>
</dbReference>
<dbReference type="EMBL" id="JAIFTL010000023">
    <property type="protein sequence ID" value="KAG9326282.1"/>
    <property type="molecule type" value="Genomic_DNA"/>
</dbReference>
<keyword evidence="3" id="KW-0653">Protein transport</keyword>
<dbReference type="Pfam" id="PF08559">
    <property type="entry name" value="Cut8"/>
    <property type="match status" value="1"/>
</dbReference>
<feature type="region of interest" description="Disordered" evidence="4">
    <location>
        <begin position="308"/>
        <end position="327"/>
    </location>
</feature>
<keyword evidence="3" id="KW-0963">Cytoplasm</keyword>
<dbReference type="GO" id="GO:0005737">
    <property type="term" value="C:cytoplasm"/>
    <property type="evidence" value="ECO:0007669"/>
    <property type="project" value="UniProtKB-SubCell"/>
</dbReference>
<evidence type="ECO:0000256" key="3">
    <source>
        <dbReference type="RuleBase" id="RU368013"/>
    </source>
</evidence>
<dbReference type="InterPro" id="IPR038422">
    <property type="entry name" value="Cut8/Sts1_sf"/>
</dbReference>
<keyword evidence="2 3" id="KW-0539">Nucleus</keyword>
<name>A0A9P8A8G8_MORAP</name>
<comment type="similarity">
    <text evidence="1 3">Belongs to the cut8/STS1 family.</text>
</comment>
<accession>A0A9P8A8G8</accession>
<dbReference type="GO" id="GO:0015031">
    <property type="term" value="P:protein transport"/>
    <property type="evidence" value="ECO:0007669"/>
    <property type="project" value="UniProtKB-UniRule"/>
</dbReference>
<proteinExistence type="inferred from homology"/>
<feature type="signal peptide" evidence="5">
    <location>
        <begin position="1"/>
        <end position="21"/>
    </location>
</feature>
<evidence type="ECO:0000313" key="7">
    <source>
        <dbReference type="Proteomes" id="UP000717515"/>
    </source>
</evidence>
<dbReference type="GO" id="GO:0071630">
    <property type="term" value="P:nuclear protein quality control by the ubiquitin-proteasome system"/>
    <property type="evidence" value="ECO:0007669"/>
    <property type="project" value="UniProtKB-UniRule"/>
</dbReference>
<keyword evidence="3" id="KW-0813">Transport</keyword>
<reference evidence="6" key="1">
    <citation type="submission" date="2021-07" db="EMBL/GenBank/DDBJ databases">
        <title>Draft genome of Mortierella alpina, strain LL118, isolated from an aspen leaf litter sample.</title>
        <authorList>
            <person name="Yang S."/>
            <person name="Vinatzer B.A."/>
        </authorList>
    </citation>
    <scope>NUCLEOTIDE SEQUENCE</scope>
    <source>
        <strain evidence="6">LL118</strain>
    </source>
</reference>
<protein>
    <recommendedName>
        <fullName evidence="3">Tethering factor for nuclear proteasome STS1</fullName>
    </recommendedName>
</protein>
<evidence type="ECO:0000256" key="5">
    <source>
        <dbReference type="SAM" id="SignalP"/>
    </source>
</evidence>
<dbReference type="GO" id="GO:0031144">
    <property type="term" value="P:proteasome localization"/>
    <property type="evidence" value="ECO:0007669"/>
    <property type="project" value="UniProtKB-UniRule"/>
</dbReference>
<dbReference type="PANTHER" id="PTHR28032:SF1">
    <property type="entry name" value="FI02826P"/>
    <property type="match status" value="1"/>
</dbReference>